<evidence type="ECO:0000313" key="2">
    <source>
        <dbReference type="Proteomes" id="UP000010388"/>
    </source>
</evidence>
<evidence type="ECO:0000313" key="1">
    <source>
        <dbReference type="EMBL" id="AFY28863.1"/>
    </source>
</evidence>
<sequence>MEPTLDSLLSFYAERIGGPFPPSLLPTDLPLHWQGQTLFGTARGTEPLYLLQSTRDAFLATAPLGTFSVGFWGHGLKNHAFYYQRREPWGSLYLHLAYGGLDDDNEQAARRIRATMEWLAGFLPIVSERARHCIVVDSLGDALFRIVLTGGQAIEGDGPLFEPERGPAEALRPLLEGL</sequence>
<dbReference type="HOGENOM" id="CLU_1508217_0_0_3"/>
<proteinExistence type="predicted"/>
<protein>
    <submittedName>
        <fullName evidence="1">Uncharacterized protein</fullName>
    </submittedName>
</protein>
<dbReference type="KEGG" id="cgc:Cyagr_1715"/>
<name>K9P7E1_CYAGP</name>
<dbReference type="Proteomes" id="UP000010388">
    <property type="component" value="Chromosome"/>
</dbReference>
<dbReference type="AlphaFoldDB" id="K9P7E1"/>
<dbReference type="OrthoDB" id="564939at2"/>
<accession>K9P7E1</accession>
<reference evidence="2" key="1">
    <citation type="journal article" date="2013" name="Proc. Natl. Acad. Sci. U.S.A.">
        <title>Improving the coverage of the cyanobacterial phylum using diversity-driven genome sequencing.</title>
        <authorList>
            <person name="Shih P.M."/>
            <person name="Wu D."/>
            <person name="Latifi A."/>
            <person name="Axen S.D."/>
            <person name="Fewer D.P."/>
            <person name="Talla E."/>
            <person name="Calteau A."/>
            <person name="Cai F."/>
            <person name="Tandeau de Marsac N."/>
            <person name="Rippka R."/>
            <person name="Herdman M."/>
            <person name="Sivonen K."/>
            <person name="Coursin T."/>
            <person name="Laurent T."/>
            <person name="Goodwin L."/>
            <person name="Nolan M."/>
            <person name="Davenport K.W."/>
            <person name="Han C.S."/>
            <person name="Rubin E.M."/>
            <person name="Eisen J.A."/>
            <person name="Woyke T."/>
            <person name="Gugger M."/>
            <person name="Kerfeld C.A."/>
        </authorList>
    </citation>
    <scope>NUCLEOTIDE SEQUENCE [LARGE SCALE GENOMIC DNA]</scope>
    <source>
        <strain evidence="2">ATCC 27147 / PCC 6307</strain>
    </source>
</reference>
<dbReference type="EMBL" id="CP003495">
    <property type="protein sequence ID" value="AFY28863.1"/>
    <property type="molecule type" value="Genomic_DNA"/>
</dbReference>
<organism evidence="1 2">
    <name type="scientific">Cyanobium gracile (strain ATCC 27147 / PCC 6307)</name>
    <dbReference type="NCBI Taxonomy" id="292564"/>
    <lineage>
        <taxon>Bacteria</taxon>
        <taxon>Bacillati</taxon>
        <taxon>Cyanobacteriota</taxon>
        <taxon>Cyanophyceae</taxon>
        <taxon>Synechococcales</taxon>
        <taxon>Prochlorococcaceae</taxon>
        <taxon>Cyanobium</taxon>
    </lineage>
</organism>
<gene>
    <name evidence="1" type="ordered locus">Cyagr_1715</name>
</gene>
<dbReference type="RefSeq" id="WP_015109313.1">
    <property type="nucleotide sequence ID" value="NC_019675.1"/>
</dbReference>